<dbReference type="CDD" id="cd09019">
    <property type="entry name" value="galactose_mutarotase_like"/>
    <property type="match status" value="1"/>
</dbReference>
<dbReference type="RefSeq" id="WP_327597207.1">
    <property type="nucleotide sequence ID" value="NZ_JAYXHS010000001.1"/>
</dbReference>
<evidence type="ECO:0000256" key="6">
    <source>
        <dbReference type="SAM" id="SignalP"/>
    </source>
</evidence>
<keyword evidence="4 5" id="KW-0119">Carbohydrate metabolism</keyword>
<evidence type="ECO:0000313" key="7">
    <source>
        <dbReference type="EMBL" id="MEC5384225.1"/>
    </source>
</evidence>
<dbReference type="PANTHER" id="PTHR10091:SF0">
    <property type="entry name" value="GALACTOSE MUTAROTASE"/>
    <property type="match status" value="1"/>
</dbReference>
<gene>
    <name evidence="7" type="ORF">VVD49_00750</name>
</gene>
<dbReference type="GO" id="GO:0016853">
    <property type="term" value="F:isomerase activity"/>
    <property type="evidence" value="ECO:0007669"/>
    <property type="project" value="UniProtKB-KW"/>
</dbReference>
<dbReference type="PANTHER" id="PTHR10091">
    <property type="entry name" value="ALDOSE-1-EPIMERASE"/>
    <property type="match status" value="1"/>
</dbReference>
<dbReference type="InterPro" id="IPR011013">
    <property type="entry name" value="Gal_mutarotase_sf_dom"/>
</dbReference>
<accession>A0ABU6JZG5</accession>
<evidence type="ECO:0000256" key="5">
    <source>
        <dbReference type="PIRNR" id="PIRNR005096"/>
    </source>
</evidence>
<dbReference type="SUPFAM" id="SSF74650">
    <property type="entry name" value="Galactose mutarotase-like"/>
    <property type="match status" value="1"/>
</dbReference>
<sequence>MITMKASIPLFCHITSRLVPLCAALALASAAQAATTRYAPTVVELKRENFQKIIDGKAVDLYTLSNKNGVTIKVTNYGAKVEQILVPDRKGVFADIALGYENIDGVVGGQPSMGAFIGRYANRIGASKFTLEGKEYQLAANNGPNSLHGGAKGSRFQVFNARQLSPSSVEFIYVFKDGEENYPGTLPVRVLYSLNDKNEFTIEWAATAADKTTVANFTGHTFFNLSGDPTQLNTDYVIKVNADKFLPIDSTLIPTGEARDVSGTVMDFRTPKAFGKDIGKEDEQLKLGNGYDHHFVLNRSGKADELTFAASALDPASGRTLEVWTTEPGMQLFSGNNLEAKAPRDQGKGGRLFAFRGAFCMEPSHFPDSPNKVQFPSTTLQPGQWYTGKIVYRFGVKK</sequence>
<keyword evidence="3 5" id="KW-0413">Isomerase</keyword>
<evidence type="ECO:0000313" key="8">
    <source>
        <dbReference type="Proteomes" id="UP001331561"/>
    </source>
</evidence>
<dbReference type="InterPro" id="IPR015443">
    <property type="entry name" value="Aldose_1-epimerase"/>
</dbReference>
<feature type="chain" id="PRO_5046787099" description="Aldose 1-epimerase" evidence="6">
    <location>
        <begin position="34"/>
        <end position="398"/>
    </location>
</feature>
<name>A0ABU6JZG5_9RHOO</name>
<comment type="pathway">
    <text evidence="1 5">Carbohydrate metabolism; hexose metabolism.</text>
</comment>
<dbReference type="Pfam" id="PF01263">
    <property type="entry name" value="Aldose_epim"/>
    <property type="match status" value="1"/>
</dbReference>
<dbReference type="InterPro" id="IPR014718">
    <property type="entry name" value="GH-type_carb-bd"/>
</dbReference>
<dbReference type="NCBIfam" id="NF008277">
    <property type="entry name" value="PRK11055.1"/>
    <property type="match status" value="1"/>
</dbReference>
<dbReference type="EC" id="5.1.3.3" evidence="5"/>
<keyword evidence="6" id="KW-0732">Signal</keyword>
<keyword evidence="8" id="KW-1185">Reference proteome</keyword>
<feature type="signal peptide" evidence="6">
    <location>
        <begin position="1"/>
        <end position="33"/>
    </location>
</feature>
<comment type="catalytic activity">
    <reaction evidence="5">
        <text>alpha-D-glucose = beta-D-glucose</text>
        <dbReference type="Rhea" id="RHEA:10264"/>
        <dbReference type="ChEBI" id="CHEBI:15903"/>
        <dbReference type="ChEBI" id="CHEBI:17925"/>
        <dbReference type="EC" id="5.1.3.3"/>
    </reaction>
</comment>
<dbReference type="EMBL" id="JAYXHS010000001">
    <property type="protein sequence ID" value="MEC5384225.1"/>
    <property type="molecule type" value="Genomic_DNA"/>
</dbReference>
<dbReference type="InterPro" id="IPR047215">
    <property type="entry name" value="Galactose_mutarotase-like"/>
</dbReference>
<protein>
    <recommendedName>
        <fullName evidence="5">Aldose 1-epimerase</fullName>
        <ecNumber evidence="5">5.1.3.3</ecNumber>
    </recommendedName>
</protein>
<proteinExistence type="inferred from homology"/>
<evidence type="ECO:0000256" key="4">
    <source>
        <dbReference type="ARBA" id="ARBA00023277"/>
    </source>
</evidence>
<dbReference type="Proteomes" id="UP001331561">
    <property type="component" value="Unassembled WGS sequence"/>
</dbReference>
<comment type="similarity">
    <text evidence="2 5">Belongs to the aldose epimerase family.</text>
</comment>
<reference evidence="7 8" key="1">
    <citation type="submission" date="2024-01" db="EMBL/GenBank/DDBJ databases">
        <title>Uliginosibacterium soil sp. nov.</title>
        <authorList>
            <person name="Lv Y."/>
        </authorList>
    </citation>
    <scope>NUCLEOTIDE SEQUENCE [LARGE SCALE GENOMIC DNA]</scope>
    <source>
        <strain evidence="7 8">H3</strain>
    </source>
</reference>
<comment type="caution">
    <text evidence="7">The sequence shown here is derived from an EMBL/GenBank/DDBJ whole genome shotgun (WGS) entry which is preliminary data.</text>
</comment>
<organism evidence="7 8">
    <name type="scientific">Uliginosibacterium silvisoli</name>
    <dbReference type="NCBI Taxonomy" id="3114758"/>
    <lineage>
        <taxon>Bacteria</taxon>
        <taxon>Pseudomonadati</taxon>
        <taxon>Pseudomonadota</taxon>
        <taxon>Betaproteobacteria</taxon>
        <taxon>Rhodocyclales</taxon>
        <taxon>Zoogloeaceae</taxon>
        <taxon>Uliginosibacterium</taxon>
    </lineage>
</organism>
<evidence type="ECO:0000256" key="3">
    <source>
        <dbReference type="ARBA" id="ARBA00023235"/>
    </source>
</evidence>
<evidence type="ECO:0000256" key="1">
    <source>
        <dbReference type="ARBA" id="ARBA00005028"/>
    </source>
</evidence>
<dbReference type="Gene3D" id="2.70.98.10">
    <property type="match status" value="1"/>
</dbReference>
<dbReference type="InterPro" id="IPR008183">
    <property type="entry name" value="Aldose_1/G6P_1-epimerase"/>
</dbReference>
<evidence type="ECO:0000256" key="2">
    <source>
        <dbReference type="ARBA" id="ARBA00006206"/>
    </source>
</evidence>
<dbReference type="PIRSF" id="PIRSF005096">
    <property type="entry name" value="GALM"/>
    <property type="match status" value="1"/>
</dbReference>